<dbReference type="InterPro" id="IPR036259">
    <property type="entry name" value="MFS_trans_sf"/>
</dbReference>
<feature type="compositionally biased region" description="Polar residues" evidence="5">
    <location>
        <begin position="25"/>
        <end position="36"/>
    </location>
</feature>
<accession>A0AAN4YT80</accession>
<feature type="transmembrane region" description="Helical" evidence="6">
    <location>
        <begin position="116"/>
        <end position="135"/>
    </location>
</feature>
<sequence length="336" mass="36409">MATARSDTDKAPIVSFVEEDERQPSDSQLEDQVTQSKSHHIFSRRKKLQMVCIVSMAAIFSPLSSNIYFPALGEVSRSLNVSMSLATLTVTVYMIVQGISPTFWGSISDATGRRPVFIGTFIVYMIANVALAVSTKYGELMAFRALQAAGSAATISIGKLVPINSQRPGISCLQDHYLGAGVIGDITTSAERGSLVGIFGGGKILVRPILRFLLSILIFLPETLRHIAGNGTVRLRGIHKPFLYVVIGQKGAITGADPGQKKPELTWRAILAPLTFLAEKDIFVTLLFGSIVYAVWSMVTSSTTDLFQDVYHLTSLEVGLTFLGNGKAHCHITMAR</sequence>
<keyword evidence="3 6" id="KW-1133">Transmembrane helix</keyword>
<evidence type="ECO:0000313" key="9">
    <source>
        <dbReference type="Proteomes" id="UP001165205"/>
    </source>
</evidence>
<reference evidence="8" key="1">
    <citation type="submission" date="2023-04" db="EMBL/GenBank/DDBJ databases">
        <title>Aspergillus oryzae NBRC 4228.</title>
        <authorList>
            <person name="Ichikawa N."/>
            <person name="Sato H."/>
            <person name="Tonouchi N."/>
        </authorList>
    </citation>
    <scope>NUCLEOTIDE SEQUENCE</scope>
    <source>
        <strain evidence="8">NBRC 4228</strain>
    </source>
</reference>
<evidence type="ECO:0000256" key="2">
    <source>
        <dbReference type="ARBA" id="ARBA00022692"/>
    </source>
</evidence>
<name>A0AAN4YT80_ASPOZ</name>
<dbReference type="Proteomes" id="UP001165205">
    <property type="component" value="Unassembled WGS sequence"/>
</dbReference>
<keyword evidence="4 6" id="KW-0472">Membrane</keyword>
<dbReference type="PROSITE" id="PS50850">
    <property type="entry name" value="MFS"/>
    <property type="match status" value="1"/>
</dbReference>
<feature type="domain" description="Major facilitator superfamily (MFS) profile" evidence="7">
    <location>
        <begin position="50"/>
        <end position="336"/>
    </location>
</feature>
<dbReference type="AlphaFoldDB" id="A0AAN4YT80"/>
<evidence type="ECO:0000313" key="8">
    <source>
        <dbReference type="EMBL" id="GMG36035.1"/>
    </source>
</evidence>
<dbReference type="PANTHER" id="PTHR23502">
    <property type="entry name" value="MAJOR FACILITATOR SUPERFAMILY"/>
    <property type="match status" value="1"/>
</dbReference>
<evidence type="ECO:0000256" key="5">
    <source>
        <dbReference type="SAM" id="MobiDB-lite"/>
    </source>
</evidence>
<dbReference type="Gene3D" id="1.20.1720.10">
    <property type="entry name" value="Multidrug resistance protein D"/>
    <property type="match status" value="1"/>
</dbReference>
<organism evidence="8 9">
    <name type="scientific">Aspergillus oryzae</name>
    <name type="common">Yellow koji mold</name>
    <dbReference type="NCBI Taxonomy" id="5062"/>
    <lineage>
        <taxon>Eukaryota</taxon>
        <taxon>Fungi</taxon>
        <taxon>Dikarya</taxon>
        <taxon>Ascomycota</taxon>
        <taxon>Pezizomycotina</taxon>
        <taxon>Eurotiomycetes</taxon>
        <taxon>Eurotiomycetidae</taxon>
        <taxon>Eurotiales</taxon>
        <taxon>Aspergillaceae</taxon>
        <taxon>Aspergillus</taxon>
        <taxon>Aspergillus subgen. Circumdati</taxon>
    </lineage>
</organism>
<feature type="region of interest" description="Disordered" evidence="5">
    <location>
        <begin position="19"/>
        <end position="38"/>
    </location>
</feature>
<dbReference type="InterPro" id="IPR011701">
    <property type="entry name" value="MFS"/>
</dbReference>
<evidence type="ECO:0000256" key="4">
    <source>
        <dbReference type="ARBA" id="ARBA00023136"/>
    </source>
</evidence>
<dbReference type="InterPro" id="IPR020846">
    <property type="entry name" value="MFS_dom"/>
</dbReference>
<dbReference type="Pfam" id="PF07690">
    <property type="entry name" value="MFS_1"/>
    <property type="match status" value="1"/>
</dbReference>
<evidence type="ECO:0000259" key="7">
    <source>
        <dbReference type="PROSITE" id="PS50850"/>
    </source>
</evidence>
<dbReference type="GO" id="GO:0022857">
    <property type="term" value="F:transmembrane transporter activity"/>
    <property type="evidence" value="ECO:0007669"/>
    <property type="project" value="InterPro"/>
</dbReference>
<evidence type="ECO:0000256" key="1">
    <source>
        <dbReference type="ARBA" id="ARBA00004141"/>
    </source>
</evidence>
<dbReference type="SUPFAM" id="SSF103473">
    <property type="entry name" value="MFS general substrate transporter"/>
    <property type="match status" value="1"/>
</dbReference>
<keyword evidence="2 6" id="KW-0812">Transmembrane</keyword>
<gene>
    <name evidence="8" type="ORF">Aory04_001114800</name>
</gene>
<dbReference type="PANTHER" id="PTHR23502:SF26">
    <property type="entry name" value="MAJOR FACILITATOR SUPERFAMILY (MFS) PROFILE DOMAIN-CONTAINING PROTEIN"/>
    <property type="match status" value="1"/>
</dbReference>
<feature type="transmembrane region" description="Helical" evidence="6">
    <location>
        <begin position="81"/>
        <end position="104"/>
    </location>
</feature>
<evidence type="ECO:0000256" key="3">
    <source>
        <dbReference type="ARBA" id="ARBA00022989"/>
    </source>
</evidence>
<dbReference type="GO" id="GO:0005886">
    <property type="term" value="C:plasma membrane"/>
    <property type="evidence" value="ECO:0007669"/>
    <property type="project" value="TreeGrafter"/>
</dbReference>
<comment type="caution">
    <text evidence="8">The sequence shown here is derived from an EMBL/GenBank/DDBJ whole genome shotgun (WGS) entry which is preliminary data.</text>
</comment>
<comment type="subcellular location">
    <subcellularLocation>
        <location evidence="1">Membrane</location>
        <topology evidence="1">Multi-pass membrane protein</topology>
    </subcellularLocation>
</comment>
<feature type="transmembrane region" description="Helical" evidence="6">
    <location>
        <begin position="48"/>
        <end position="69"/>
    </location>
</feature>
<protein>
    <submittedName>
        <fullName evidence="8">Unnamed protein product</fullName>
    </submittedName>
</protein>
<proteinExistence type="predicted"/>
<evidence type="ECO:0000256" key="6">
    <source>
        <dbReference type="SAM" id="Phobius"/>
    </source>
</evidence>
<dbReference type="EMBL" id="BSYA01000187">
    <property type="protein sequence ID" value="GMG36035.1"/>
    <property type="molecule type" value="Genomic_DNA"/>
</dbReference>